<keyword evidence="2" id="KW-1185">Reference proteome</keyword>
<proteinExistence type="predicted"/>
<dbReference type="AlphaFoldDB" id="A0AAU9PH23"/>
<protein>
    <submittedName>
        <fullName evidence="1">Uncharacterized protein</fullName>
    </submittedName>
</protein>
<name>A0AAU9PH23_9ASTR</name>
<dbReference type="Proteomes" id="UP001157418">
    <property type="component" value="Unassembled WGS sequence"/>
</dbReference>
<accession>A0AAU9PH23</accession>
<sequence length="54" mass="6400">MKERKRKKNVAKEMQIEGCGFKELWWWWIQGGGDGFNSSGYIIMKTRDSETEQT</sequence>
<evidence type="ECO:0000313" key="2">
    <source>
        <dbReference type="Proteomes" id="UP001157418"/>
    </source>
</evidence>
<organism evidence="1 2">
    <name type="scientific">Lactuca virosa</name>
    <dbReference type="NCBI Taxonomy" id="75947"/>
    <lineage>
        <taxon>Eukaryota</taxon>
        <taxon>Viridiplantae</taxon>
        <taxon>Streptophyta</taxon>
        <taxon>Embryophyta</taxon>
        <taxon>Tracheophyta</taxon>
        <taxon>Spermatophyta</taxon>
        <taxon>Magnoliopsida</taxon>
        <taxon>eudicotyledons</taxon>
        <taxon>Gunneridae</taxon>
        <taxon>Pentapetalae</taxon>
        <taxon>asterids</taxon>
        <taxon>campanulids</taxon>
        <taxon>Asterales</taxon>
        <taxon>Asteraceae</taxon>
        <taxon>Cichorioideae</taxon>
        <taxon>Cichorieae</taxon>
        <taxon>Lactucinae</taxon>
        <taxon>Lactuca</taxon>
    </lineage>
</organism>
<gene>
    <name evidence="1" type="ORF">LVIROSA_LOCUS35093</name>
</gene>
<reference evidence="1 2" key="1">
    <citation type="submission" date="2022-01" db="EMBL/GenBank/DDBJ databases">
        <authorList>
            <person name="Xiong W."/>
            <person name="Schranz E."/>
        </authorList>
    </citation>
    <scope>NUCLEOTIDE SEQUENCE [LARGE SCALE GENOMIC DNA]</scope>
</reference>
<dbReference type="EMBL" id="CAKMRJ010005634">
    <property type="protein sequence ID" value="CAH1449618.1"/>
    <property type="molecule type" value="Genomic_DNA"/>
</dbReference>
<evidence type="ECO:0000313" key="1">
    <source>
        <dbReference type="EMBL" id="CAH1449618.1"/>
    </source>
</evidence>
<comment type="caution">
    <text evidence="1">The sequence shown here is derived from an EMBL/GenBank/DDBJ whole genome shotgun (WGS) entry which is preliminary data.</text>
</comment>